<feature type="domain" description="FHA" evidence="5">
    <location>
        <begin position="36"/>
        <end position="94"/>
    </location>
</feature>
<dbReference type="PROSITE" id="PS50006">
    <property type="entry name" value="FHA_DOMAIN"/>
    <property type="match status" value="1"/>
</dbReference>
<protein>
    <submittedName>
        <fullName evidence="7">Uncharacterized protein LOC109487485</fullName>
    </submittedName>
</protein>
<dbReference type="PANTHER" id="PTHR15464:SF1">
    <property type="entry name" value="TRANSCRIPTION FACTOR 19"/>
    <property type="match status" value="1"/>
</dbReference>
<dbReference type="InterPro" id="IPR008984">
    <property type="entry name" value="SMAD_FHA_dom_sf"/>
</dbReference>
<dbReference type="InterPro" id="IPR042803">
    <property type="entry name" value="TCF19"/>
</dbReference>
<name>A0A6P5AVB9_BRABE</name>
<feature type="region of interest" description="Disordered" evidence="4">
    <location>
        <begin position="195"/>
        <end position="224"/>
    </location>
</feature>
<gene>
    <name evidence="7" type="primary">LOC109487485</name>
</gene>
<evidence type="ECO:0000256" key="1">
    <source>
        <dbReference type="ARBA" id="ARBA00004123"/>
    </source>
</evidence>
<dbReference type="SMART" id="SM00240">
    <property type="entry name" value="FHA"/>
    <property type="match status" value="1"/>
</dbReference>
<dbReference type="Proteomes" id="UP000515135">
    <property type="component" value="Unplaced"/>
</dbReference>
<organism evidence="6 7">
    <name type="scientific">Branchiostoma belcheri</name>
    <name type="common">Amphioxus</name>
    <dbReference type="NCBI Taxonomy" id="7741"/>
    <lineage>
        <taxon>Eukaryota</taxon>
        <taxon>Metazoa</taxon>
        <taxon>Chordata</taxon>
        <taxon>Cephalochordata</taxon>
        <taxon>Leptocardii</taxon>
        <taxon>Amphioxiformes</taxon>
        <taxon>Branchiostomatidae</taxon>
        <taxon>Branchiostoma</taxon>
    </lineage>
</organism>
<dbReference type="Gene3D" id="2.60.200.20">
    <property type="match status" value="1"/>
</dbReference>
<feature type="compositionally biased region" description="Low complexity" evidence="4">
    <location>
        <begin position="206"/>
        <end position="220"/>
    </location>
</feature>
<reference evidence="7" key="1">
    <citation type="submission" date="2025-08" db="UniProtKB">
        <authorList>
            <consortium name="RefSeq"/>
        </authorList>
    </citation>
    <scope>IDENTIFICATION</scope>
    <source>
        <tissue evidence="7">Gonad</tissue>
    </source>
</reference>
<sequence length="777" mass="85293">MEAAEGEVYRLRRVGKAASRPDVQDVFRLASTPQTLQIGRNPAQCDVFIDSQSHPALISRRHAEIHVQQDGQGNVAYHITDRSVNGTYVNDIRLKPQTPHRLQEGDTVTFGHLKAGTVQPGQLAVQAGSEFKFRFEKCVRPGDVDTRTDSETPTLSHLTAPGDAGRGNGRQLFPSVPSPDVLQDISNWVQKSKLVNTDAEKGGQKTGTASSSSTGHSQLSVPDDSDSEIFSIAATLQIPSDSDSDSDIFSHTDLKTPTSQDKSLLAKDSNSESPGAVSMATTVSMATGTARLSKSPIVTAGGVSGLKSSSSTVSNNKRKRKPNAGKPGVPAKRGRRVKSDRSGEEDWVICDSFDCSRPEGDMISWLTSSSSRRGRWSQVSSSLLKSTNSNTMESQTTNNNVADDFLSYHRSLGNHVLTTYVGGAGWLVDDISVSEKKFPPKTVLMKTSKCTELGSIVLEPLDNPNLNTTFRAKRTFKFTEPPASDVLDQVQTSRADHEVEKYDIVTMVMKVEGGGGVGVHHVGEVGVTYCKVKRSTVKVTCRGLREIAVDFQTLANNLASLSLREKLRNDDDSFLVMTHVLAAKELSWEKVKGEEERVRYGGKLKLLIGACLGDVSCDVCREKETPEKHLHAVRDAILAFKLAKVNVTDKVTIARDGVLKDGEFEGNYTLARGEVDRAGQYALRVTYRQDEPPRLSRDSLVFRLLGAGGTREDITVREEDLLTSGTYQTRFYRDSTGLFPLSGVRVWKKRPRTLMEWIRVKFTGTKDRSRLRLVKLT</sequence>
<dbReference type="Pfam" id="PF00498">
    <property type="entry name" value="FHA"/>
    <property type="match status" value="1"/>
</dbReference>
<comment type="function">
    <text evidence="3">Potential transcription factor that may play a role in the regulation of genes involved in cell cycle G1/S transition. May bind to regulatory elements of genes, including the promoter of the transcription factor FOXO1.</text>
</comment>
<keyword evidence="6" id="KW-1185">Reference proteome</keyword>
<dbReference type="AlphaFoldDB" id="A0A6P5AVB9"/>
<dbReference type="GO" id="GO:0010468">
    <property type="term" value="P:regulation of gene expression"/>
    <property type="evidence" value="ECO:0007669"/>
    <property type="project" value="InterPro"/>
</dbReference>
<feature type="region of interest" description="Disordered" evidence="4">
    <location>
        <begin position="240"/>
        <end position="278"/>
    </location>
</feature>
<keyword evidence="2" id="KW-0539">Nucleus</keyword>
<dbReference type="GO" id="GO:0005634">
    <property type="term" value="C:nucleus"/>
    <property type="evidence" value="ECO:0007669"/>
    <property type="project" value="UniProtKB-SubCell"/>
</dbReference>
<dbReference type="GeneID" id="109487485"/>
<feature type="region of interest" description="Disordered" evidence="4">
    <location>
        <begin position="142"/>
        <end position="179"/>
    </location>
</feature>
<evidence type="ECO:0000259" key="5">
    <source>
        <dbReference type="PROSITE" id="PS50006"/>
    </source>
</evidence>
<proteinExistence type="predicted"/>
<evidence type="ECO:0000313" key="6">
    <source>
        <dbReference type="Proteomes" id="UP000515135"/>
    </source>
</evidence>
<feature type="compositionally biased region" description="Low complexity" evidence="4">
    <location>
        <begin position="305"/>
        <end position="315"/>
    </location>
</feature>
<dbReference type="RefSeq" id="XP_019647032.1">
    <property type="nucleotide sequence ID" value="XM_019791473.1"/>
</dbReference>
<evidence type="ECO:0000256" key="4">
    <source>
        <dbReference type="SAM" id="MobiDB-lite"/>
    </source>
</evidence>
<evidence type="ECO:0000256" key="3">
    <source>
        <dbReference type="ARBA" id="ARBA00093325"/>
    </source>
</evidence>
<feature type="region of interest" description="Disordered" evidence="4">
    <location>
        <begin position="299"/>
        <end position="341"/>
    </location>
</feature>
<dbReference type="OrthoDB" id="436852at2759"/>
<dbReference type="KEGG" id="bbel:109487485"/>
<evidence type="ECO:0000256" key="2">
    <source>
        <dbReference type="ARBA" id="ARBA00023242"/>
    </source>
</evidence>
<evidence type="ECO:0000313" key="7">
    <source>
        <dbReference type="RefSeq" id="XP_019647032.1"/>
    </source>
</evidence>
<dbReference type="SUPFAM" id="SSF49879">
    <property type="entry name" value="SMAD/FHA domain"/>
    <property type="match status" value="1"/>
</dbReference>
<dbReference type="PANTHER" id="PTHR15464">
    <property type="entry name" value="TRANSCRIPTION FACTOR 19"/>
    <property type="match status" value="1"/>
</dbReference>
<dbReference type="InterPro" id="IPR000253">
    <property type="entry name" value="FHA_dom"/>
</dbReference>
<accession>A0A6P5AVB9</accession>
<dbReference type="CDD" id="cd22685">
    <property type="entry name" value="FHA_TCF19"/>
    <property type="match status" value="1"/>
</dbReference>
<comment type="subcellular location">
    <subcellularLocation>
        <location evidence="1">Nucleus</location>
    </subcellularLocation>
</comment>